<feature type="compositionally biased region" description="Basic and acidic residues" evidence="8">
    <location>
        <begin position="98"/>
        <end position="110"/>
    </location>
</feature>
<evidence type="ECO:0000256" key="8">
    <source>
        <dbReference type="SAM" id="MobiDB-lite"/>
    </source>
</evidence>
<comment type="similarity">
    <text evidence="2">Belongs to the Nudix hydrolase family. DIPP subfamily.</text>
</comment>
<dbReference type="InterPro" id="IPR000086">
    <property type="entry name" value="NUDIX_hydrolase_dom"/>
</dbReference>
<evidence type="ECO:0000256" key="2">
    <source>
        <dbReference type="ARBA" id="ARBA00008266"/>
    </source>
</evidence>
<dbReference type="GO" id="GO:1901911">
    <property type="term" value="P:adenosine 5'-(hexahydrogen pentaphosphate) catabolic process"/>
    <property type="evidence" value="ECO:0007669"/>
    <property type="project" value="TreeGrafter"/>
</dbReference>
<dbReference type="Pfam" id="PF00293">
    <property type="entry name" value="NUDIX"/>
    <property type="match status" value="1"/>
</dbReference>
<protein>
    <recommendedName>
        <fullName evidence="3">diphosphoinositol-polyphosphate diphosphatase</fullName>
        <ecNumber evidence="3">3.6.1.52</ecNumber>
    </recommendedName>
</protein>
<dbReference type="Gene3D" id="3.90.79.10">
    <property type="entry name" value="Nucleoside Triphosphate Pyrophosphohydrolase"/>
    <property type="match status" value="1"/>
</dbReference>
<dbReference type="PROSITE" id="PS00893">
    <property type="entry name" value="NUDIX_BOX"/>
    <property type="match status" value="1"/>
</dbReference>
<dbReference type="InterPro" id="IPR020084">
    <property type="entry name" value="NUDIX_hydrolase_CS"/>
</dbReference>
<dbReference type="InterPro" id="IPR047198">
    <property type="entry name" value="DDP-like_NUDIX"/>
</dbReference>
<evidence type="ECO:0000259" key="9">
    <source>
        <dbReference type="PROSITE" id="PS51462"/>
    </source>
</evidence>
<dbReference type="PROSITE" id="PS51462">
    <property type="entry name" value="NUDIX"/>
    <property type="match status" value="1"/>
</dbReference>
<keyword evidence="5 10" id="KW-0378">Hydrolase</keyword>
<feature type="domain" description="Nudix hydrolase" evidence="9">
    <location>
        <begin position="113"/>
        <end position="263"/>
    </location>
</feature>
<evidence type="ECO:0000256" key="6">
    <source>
        <dbReference type="ARBA" id="ARBA00022842"/>
    </source>
</evidence>
<sequence length="269" mass="30382">MVCNYATEADRSIAAIEVCCDVTVRTLSPRFSTHCGRWNRIGPESQKWPWGESKREHSSERLRAASSAIPPHSDEIVRAAASVSRSPSARPVFLPPRSMKEKPNSTRTYDGDGFRRRAACLCVRKDESEILLVSSSSAPDRWIVPGGGLEPNEEPSTAAMREVMEEGGVRGRLGRCLGTFEECKQRVLLRSSTFGTKSPDEMQLNSERKHRTMVFILEVTEELEEWEDSKNIGRKRKWFPIDEALRVLSVSKPVQCNYVKLLMKNDKVP</sequence>
<comment type="cofactor">
    <cofactor evidence="1">
        <name>Mg(2+)</name>
        <dbReference type="ChEBI" id="CHEBI:18420"/>
    </cofactor>
</comment>
<evidence type="ECO:0000256" key="5">
    <source>
        <dbReference type="ARBA" id="ARBA00022801"/>
    </source>
</evidence>
<organism evidence="10">
    <name type="scientific">Rhipicephalus appendiculatus</name>
    <name type="common">Brown ear tick</name>
    <dbReference type="NCBI Taxonomy" id="34631"/>
    <lineage>
        <taxon>Eukaryota</taxon>
        <taxon>Metazoa</taxon>
        <taxon>Ecdysozoa</taxon>
        <taxon>Arthropoda</taxon>
        <taxon>Chelicerata</taxon>
        <taxon>Arachnida</taxon>
        <taxon>Acari</taxon>
        <taxon>Parasitiformes</taxon>
        <taxon>Ixodida</taxon>
        <taxon>Ixodoidea</taxon>
        <taxon>Ixodidae</taxon>
        <taxon>Rhipicephalinae</taxon>
        <taxon>Rhipicephalus</taxon>
        <taxon>Rhipicephalus</taxon>
    </lineage>
</organism>
<dbReference type="GO" id="GO:1901909">
    <property type="term" value="P:diadenosine hexaphosphate catabolic process"/>
    <property type="evidence" value="ECO:0007669"/>
    <property type="project" value="TreeGrafter"/>
</dbReference>
<dbReference type="GO" id="GO:0005634">
    <property type="term" value="C:nucleus"/>
    <property type="evidence" value="ECO:0007669"/>
    <property type="project" value="TreeGrafter"/>
</dbReference>
<keyword evidence="4" id="KW-0479">Metal-binding</keyword>
<dbReference type="GO" id="GO:0005737">
    <property type="term" value="C:cytoplasm"/>
    <property type="evidence" value="ECO:0007669"/>
    <property type="project" value="TreeGrafter"/>
</dbReference>
<feature type="region of interest" description="Disordered" evidence="8">
    <location>
        <begin position="88"/>
        <end position="110"/>
    </location>
</feature>
<dbReference type="GO" id="GO:1901907">
    <property type="term" value="P:diadenosine pentaphosphate catabolic process"/>
    <property type="evidence" value="ECO:0007669"/>
    <property type="project" value="TreeGrafter"/>
</dbReference>
<evidence type="ECO:0000256" key="7">
    <source>
        <dbReference type="ARBA" id="ARBA00033994"/>
    </source>
</evidence>
<evidence type="ECO:0000256" key="1">
    <source>
        <dbReference type="ARBA" id="ARBA00001946"/>
    </source>
</evidence>
<dbReference type="InterPro" id="IPR015797">
    <property type="entry name" value="NUDIX_hydrolase-like_dom_sf"/>
</dbReference>
<dbReference type="AlphaFoldDB" id="A0A131YLL7"/>
<dbReference type="GO" id="GO:0034432">
    <property type="term" value="F:bis(5'-adenosyl)-pentaphosphatase activity"/>
    <property type="evidence" value="ECO:0007669"/>
    <property type="project" value="TreeGrafter"/>
</dbReference>
<proteinExistence type="inferred from homology"/>
<dbReference type="EMBL" id="GEDV01009227">
    <property type="protein sequence ID" value="JAP79330.1"/>
    <property type="molecule type" value="Transcribed_RNA"/>
</dbReference>
<evidence type="ECO:0000313" key="10">
    <source>
        <dbReference type="EMBL" id="JAP79330.1"/>
    </source>
</evidence>
<reference evidence="10" key="1">
    <citation type="journal article" date="2016" name="Ticks Tick Borne Dis.">
        <title>De novo assembly and annotation of the salivary gland transcriptome of Rhipicephalus appendiculatus male and female ticks during blood feeding.</title>
        <authorList>
            <person name="de Castro M.H."/>
            <person name="de Klerk D."/>
            <person name="Pienaar R."/>
            <person name="Latif A.A."/>
            <person name="Rees D.J."/>
            <person name="Mans B.J."/>
        </authorList>
    </citation>
    <scope>NUCLEOTIDE SEQUENCE</scope>
    <source>
        <tissue evidence="10">Salivary glands</tissue>
    </source>
</reference>
<name>A0A131YLL7_RHIAP</name>
<dbReference type="GO" id="GO:0000298">
    <property type="term" value="F:endopolyphosphatase activity"/>
    <property type="evidence" value="ECO:0007669"/>
    <property type="project" value="TreeGrafter"/>
</dbReference>
<accession>A0A131YLL7</accession>
<evidence type="ECO:0000256" key="4">
    <source>
        <dbReference type="ARBA" id="ARBA00022723"/>
    </source>
</evidence>
<dbReference type="GO" id="GO:0071543">
    <property type="term" value="P:diphosphoinositol polyphosphate metabolic process"/>
    <property type="evidence" value="ECO:0007669"/>
    <property type="project" value="TreeGrafter"/>
</dbReference>
<dbReference type="GO" id="GO:0046872">
    <property type="term" value="F:metal ion binding"/>
    <property type="evidence" value="ECO:0007669"/>
    <property type="project" value="UniProtKB-KW"/>
</dbReference>
<dbReference type="PANTHER" id="PTHR12629:SF0">
    <property type="entry name" value="DIPHOSPHOINOSITOL-POLYPHOSPHATE DIPHOSPHATASE"/>
    <property type="match status" value="1"/>
</dbReference>
<dbReference type="GO" id="GO:0008486">
    <property type="term" value="F:diphosphoinositol-polyphosphate diphosphatase activity"/>
    <property type="evidence" value="ECO:0007669"/>
    <property type="project" value="UniProtKB-EC"/>
</dbReference>
<dbReference type="EC" id="3.6.1.52" evidence="3"/>
<dbReference type="SUPFAM" id="SSF55811">
    <property type="entry name" value="Nudix"/>
    <property type="match status" value="1"/>
</dbReference>
<dbReference type="CDD" id="cd04666">
    <property type="entry name" value="NUDIX_DIPP2_like_Nudt4"/>
    <property type="match status" value="1"/>
</dbReference>
<keyword evidence="6" id="KW-0460">Magnesium</keyword>
<dbReference type="PANTHER" id="PTHR12629">
    <property type="entry name" value="DIPHOSPHOINOSITOL POLYPHOSPHATE PHOSPHOHYDROLASE"/>
    <property type="match status" value="1"/>
</dbReference>
<dbReference type="GO" id="GO:0034431">
    <property type="term" value="F:bis(5'-adenosyl)-hexaphosphatase activity"/>
    <property type="evidence" value="ECO:0007669"/>
    <property type="project" value="TreeGrafter"/>
</dbReference>
<comment type="catalytic activity">
    <reaction evidence="7">
        <text>diphospho-myo-inositol polyphosphate + H2O = myo-inositol polyphosphate + phosphate.</text>
        <dbReference type="EC" id="3.6.1.52"/>
    </reaction>
</comment>
<evidence type="ECO:0000256" key="3">
    <source>
        <dbReference type="ARBA" id="ARBA00012527"/>
    </source>
</evidence>